<evidence type="ECO:0000313" key="1">
    <source>
        <dbReference type="EMBL" id="CEG03164.1"/>
    </source>
</evidence>
<accession>A0A096PDW0</accession>
<gene>
    <name evidence="1" type="ORF">BN851_0003930</name>
</gene>
<proteinExistence type="predicted"/>
<dbReference type="AlphaFoldDB" id="A0A096PDW0"/>
<dbReference type="EMBL" id="CBMG010000070">
    <property type="protein sequence ID" value="CEG03164.1"/>
    <property type="molecule type" value="Genomic_DNA"/>
</dbReference>
<sequence>MCWFLCYWRRWFTGFAILGGGSGCVWTLPRPKPLPGAACPFGPTVEVPRRGGGGGGGVSVWPMGAWSSIRFIRPTFDGNADGS</sequence>
<organism evidence="1">
    <name type="scientific">Fusarium acuminatum CS5907</name>
    <dbReference type="NCBI Taxonomy" id="1318461"/>
    <lineage>
        <taxon>Eukaryota</taxon>
        <taxon>Fungi</taxon>
        <taxon>Dikarya</taxon>
        <taxon>Ascomycota</taxon>
        <taxon>Pezizomycotina</taxon>
        <taxon>Sordariomycetes</taxon>
        <taxon>Hypocreomycetidae</taxon>
        <taxon>Hypocreales</taxon>
        <taxon>Nectriaceae</taxon>
        <taxon>Fusarium</taxon>
        <taxon>Fusarium tricinctum species complex</taxon>
    </lineage>
</organism>
<comment type="caution">
    <text evidence="1">The sequence shown here is derived from an EMBL/GenBank/DDBJ whole genome shotgun (WGS) entry which is preliminary data.</text>
</comment>
<name>A0A096PDW0_9HYPO</name>
<reference evidence="1" key="1">
    <citation type="submission" date="2013-05" db="EMBL/GenBank/DDBJ databases">
        <title>Draft genome sequences of six wheat associated Fusarium spp. isolates.</title>
        <authorList>
            <person name="Moolhuijzen P.M."/>
            <person name="Manners J.M."/>
            <person name="Wilcox S."/>
            <person name="Bellgard M.I."/>
            <person name="Gardiner D.M."/>
        </authorList>
    </citation>
    <scope>NUCLEOTIDE SEQUENCE</scope>
    <source>
        <strain evidence="1">CS5907</strain>
        <strain evidence="1">CS5907</strain>
    </source>
</reference>
<protein>
    <submittedName>
        <fullName evidence="1">WGS project CBMG000000000 data, contig CS5907-c000070</fullName>
    </submittedName>
</protein>